<dbReference type="CDD" id="cd17557">
    <property type="entry name" value="REC_Rcp-like"/>
    <property type="match status" value="1"/>
</dbReference>
<dbReference type="PANTHER" id="PTHR44520:SF1">
    <property type="entry name" value="TWO-COMPONENT SYSTEM REGULATORY PROTEIN"/>
    <property type="match status" value="1"/>
</dbReference>
<feature type="region of interest" description="Disordered" evidence="2">
    <location>
        <begin position="1"/>
        <end position="22"/>
    </location>
</feature>
<evidence type="ECO:0000313" key="5">
    <source>
        <dbReference type="Proteomes" id="UP000226437"/>
    </source>
</evidence>
<keyword evidence="1" id="KW-0597">Phosphoprotein</keyword>
<organism evidence="4 5">
    <name type="scientific">Neolewinella marina</name>
    <dbReference type="NCBI Taxonomy" id="438751"/>
    <lineage>
        <taxon>Bacteria</taxon>
        <taxon>Pseudomonadati</taxon>
        <taxon>Bacteroidota</taxon>
        <taxon>Saprospiria</taxon>
        <taxon>Saprospirales</taxon>
        <taxon>Lewinellaceae</taxon>
        <taxon>Neolewinella</taxon>
    </lineage>
</organism>
<accession>A0A2G0CBY0</accession>
<evidence type="ECO:0000256" key="1">
    <source>
        <dbReference type="PROSITE-ProRule" id="PRU00169"/>
    </source>
</evidence>
<name>A0A2G0CBY0_9BACT</name>
<dbReference type="SMART" id="SM00448">
    <property type="entry name" value="REC"/>
    <property type="match status" value="1"/>
</dbReference>
<feature type="domain" description="Response regulatory" evidence="3">
    <location>
        <begin position="26"/>
        <end position="150"/>
    </location>
</feature>
<dbReference type="InterPro" id="IPR001789">
    <property type="entry name" value="Sig_transdc_resp-reg_receiver"/>
</dbReference>
<dbReference type="GO" id="GO:0000160">
    <property type="term" value="P:phosphorelay signal transduction system"/>
    <property type="evidence" value="ECO:0007669"/>
    <property type="project" value="InterPro"/>
</dbReference>
<dbReference type="EMBL" id="PDLO01000008">
    <property type="protein sequence ID" value="PHK97450.1"/>
    <property type="molecule type" value="Genomic_DNA"/>
</dbReference>
<dbReference type="Proteomes" id="UP000226437">
    <property type="component" value="Unassembled WGS sequence"/>
</dbReference>
<dbReference type="Pfam" id="PF00072">
    <property type="entry name" value="Response_reg"/>
    <property type="match status" value="1"/>
</dbReference>
<comment type="caution">
    <text evidence="4">The sequence shown here is derived from an EMBL/GenBank/DDBJ whole genome shotgun (WGS) entry which is preliminary data.</text>
</comment>
<dbReference type="InterPro" id="IPR011006">
    <property type="entry name" value="CheY-like_superfamily"/>
</dbReference>
<proteinExistence type="predicted"/>
<feature type="modified residue" description="4-aspartylphosphate" evidence="1">
    <location>
        <position position="83"/>
    </location>
</feature>
<dbReference type="PANTHER" id="PTHR44520">
    <property type="entry name" value="RESPONSE REGULATOR RCP1-RELATED"/>
    <property type="match status" value="1"/>
</dbReference>
<dbReference type="PROSITE" id="PS50110">
    <property type="entry name" value="RESPONSE_REGULATORY"/>
    <property type="match status" value="1"/>
</dbReference>
<reference evidence="4 5" key="1">
    <citation type="submission" date="2017-10" db="EMBL/GenBank/DDBJ databases">
        <title>The draft genome sequence of Lewinella marina KCTC 32374.</title>
        <authorList>
            <person name="Wang K."/>
        </authorList>
    </citation>
    <scope>NUCLEOTIDE SEQUENCE [LARGE SCALE GENOMIC DNA]</scope>
    <source>
        <strain evidence="4 5">MKG-38</strain>
    </source>
</reference>
<sequence length="161" mass="17925">MSDLTPPPAAKTRGSSPLPPPPGESYILYAEDNLTDATFFIRALSRCAPATSCTHLENGSLAQRFLEQCVAGGQQLPQLIVLDIKMPGLSGLDLLEYIRATPRLSRLPVVILSASAERRDLNRAYDHDINAYLTKPNRYRDLHELVKVMVTFWIDHNRVPA</sequence>
<protein>
    <recommendedName>
        <fullName evidence="3">Response regulatory domain-containing protein</fullName>
    </recommendedName>
</protein>
<dbReference type="RefSeq" id="WP_099107441.1">
    <property type="nucleotide sequence ID" value="NZ_JAATJF010000003.1"/>
</dbReference>
<dbReference type="OrthoDB" id="7631574at2"/>
<dbReference type="Gene3D" id="3.40.50.2300">
    <property type="match status" value="1"/>
</dbReference>
<evidence type="ECO:0000313" key="4">
    <source>
        <dbReference type="EMBL" id="PHK97450.1"/>
    </source>
</evidence>
<evidence type="ECO:0000256" key="2">
    <source>
        <dbReference type="SAM" id="MobiDB-lite"/>
    </source>
</evidence>
<keyword evidence="5" id="KW-1185">Reference proteome</keyword>
<dbReference type="SUPFAM" id="SSF52172">
    <property type="entry name" value="CheY-like"/>
    <property type="match status" value="1"/>
</dbReference>
<evidence type="ECO:0000259" key="3">
    <source>
        <dbReference type="PROSITE" id="PS50110"/>
    </source>
</evidence>
<gene>
    <name evidence="4" type="ORF">CGL56_15230</name>
</gene>
<dbReference type="AlphaFoldDB" id="A0A2G0CBY0"/>
<dbReference type="InterPro" id="IPR052893">
    <property type="entry name" value="TCS_response_regulator"/>
</dbReference>